<feature type="region of interest" description="Disordered" evidence="1">
    <location>
        <begin position="205"/>
        <end position="230"/>
    </location>
</feature>
<feature type="compositionally biased region" description="Basic and acidic residues" evidence="1">
    <location>
        <begin position="84"/>
        <end position="95"/>
    </location>
</feature>
<evidence type="ECO:0000313" key="2">
    <source>
        <dbReference type="EMBL" id="OWY96910.1"/>
    </source>
</evidence>
<feature type="compositionally biased region" description="Polar residues" evidence="1">
    <location>
        <begin position="205"/>
        <end position="221"/>
    </location>
</feature>
<dbReference type="AlphaFoldDB" id="A0A225UUX2"/>
<feature type="region of interest" description="Disordered" evidence="1">
    <location>
        <begin position="1"/>
        <end position="95"/>
    </location>
</feature>
<dbReference type="OrthoDB" id="127198at2759"/>
<comment type="caution">
    <text evidence="2">The sequence shown here is derived from an EMBL/GenBank/DDBJ whole genome shotgun (WGS) entry which is preliminary data.</text>
</comment>
<dbReference type="Proteomes" id="UP000198211">
    <property type="component" value="Unassembled WGS sequence"/>
</dbReference>
<keyword evidence="3" id="KW-1185">Reference proteome</keyword>
<feature type="compositionally biased region" description="Basic residues" evidence="1">
    <location>
        <begin position="70"/>
        <end position="83"/>
    </location>
</feature>
<reference evidence="3" key="1">
    <citation type="submission" date="2017-03" db="EMBL/GenBank/DDBJ databases">
        <title>Phytopthora megakarya and P. palmivora, two closely related causual agents of cacao black pod achieved similar genome size and gene model numbers by different mechanisms.</title>
        <authorList>
            <person name="Ali S."/>
            <person name="Shao J."/>
            <person name="Larry D.J."/>
            <person name="Kronmiller B."/>
            <person name="Shen D."/>
            <person name="Strem M.D."/>
            <person name="Melnick R.L."/>
            <person name="Guiltinan M.J."/>
            <person name="Tyler B.M."/>
            <person name="Meinhardt L.W."/>
            <person name="Bailey B.A."/>
        </authorList>
    </citation>
    <scope>NUCLEOTIDE SEQUENCE [LARGE SCALE GENOMIC DNA]</scope>
    <source>
        <strain evidence="3">zdho120</strain>
    </source>
</reference>
<protein>
    <submittedName>
        <fullName evidence="2">Uncharacterized protein</fullName>
    </submittedName>
</protein>
<organism evidence="2 3">
    <name type="scientific">Phytophthora megakarya</name>
    <dbReference type="NCBI Taxonomy" id="4795"/>
    <lineage>
        <taxon>Eukaryota</taxon>
        <taxon>Sar</taxon>
        <taxon>Stramenopiles</taxon>
        <taxon>Oomycota</taxon>
        <taxon>Peronosporomycetes</taxon>
        <taxon>Peronosporales</taxon>
        <taxon>Peronosporaceae</taxon>
        <taxon>Phytophthora</taxon>
    </lineage>
</organism>
<accession>A0A225UUX2</accession>
<gene>
    <name evidence="2" type="ORF">PHMEG_00032702</name>
</gene>
<sequence length="369" mass="40888">MSRSKKNPGKKHEADRDQDPDLEEKSRIPLKAAAAVTADLDENLDPYTTDKDAIKSKLNLSPKSAASTRSSKKKKVKAARMKLKAPDSESEDLRKPRSTIAKDMIEQAYHRKILTETLLHDPLLVIIQVRQIGDLTGPVSKPNTSSDRLNAVKILIDLLQEAGLVAGEFDPDSLFEMELGVIQASTHDLYKYLKILVGERVQTPDRNYQAGSSHNASVTSEPDSDSPRAPQRINRLDRYFQMAMNRFPKEQSLVTVQSPPLWTQDIDMESVGTPNPHYDPDDLVIPSSSGHNAGRAVFALAAIGSGRSSLIERVRISAISDLKEITGKDTDEDRARAWSTVKSAFQRDQATEEEKCLTFADLMVGPTKN</sequence>
<feature type="compositionally biased region" description="Basic and acidic residues" evidence="1">
    <location>
        <begin position="10"/>
        <end position="27"/>
    </location>
</feature>
<proteinExistence type="predicted"/>
<evidence type="ECO:0000313" key="3">
    <source>
        <dbReference type="Proteomes" id="UP000198211"/>
    </source>
</evidence>
<evidence type="ECO:0000256" key="1">
    <source>
        <dbReference type="SAM" id="MobiDB-lite"/>
    </source>
</evidence>
<dbReference type="EMBL" id="NBNE01011076">
    <property type="protein sequence ID" value="OWY96910.1"/>
    <property type="molecule type" value="Genomic_DNA"/>
</dbReference>
<name>A0A225UUX2_9STRA</name>